<dbReference type="GO" id="GO:0005634">
    <property type="term" value="C:nucleus"/>
    <property type="evidence" value="ECO:0007669"/>
    <property type="project" value="EnsemblPlants"/>
</dbReference>
<feature type="region of interest" description="Disordered" evidence="1">
    <location>
        <begin position="748"/>
        <end position="794"/>
    </location>
</feature>
<dbReference type="GO" id="GO:0071555">
    <property type="term" value="P:cell wall organization"/>
    <property type="evidence" value="ECO:0007669"/>
    <property type="project" value="EnsemblPlants"/>
</dbReference>
<reference evidence="4" key="1">
    <citation type="journal article" date="2014" name="Science">
        <title>The coffee genome provides insight into the convergent evolution of caffeine biosynthesis.</title>
        <authorList>
            <person name="Denoeud F."/>
            <person name="Carretero-Paulet L."/>
            <person name="Dereeper A."/>
            <person name="Droc G."/>
            <person name="Guyot R."/>
            <person name="Pietrella M."/>
            <person name="Zheng C."/>
            <person name="Alberti A."/>
            <person name="Anthony F."/>
            <person name="Aprea G."/>
            <person name="Aury J.M."/>
            <person name="Bento P."/>
            <person name="Bernard M."/>
            <person name="Bocs S."/>
            <person name="Campa C."/>
            <person name="Cenci A."/>
            <person name="Combes M.C."/>
            <person name="Crouzillat D."/>
            <person name="Da Silva C."/>
            <person name="Daddiego L."/>
            <person name="De Bellis F."/>
            <person name="Dussert S."/>
            <person name="Garsmeur O."/>
            <person name="Gayraud T."/>
            <person name="Guignon V."/>
            <person name="Jahn K."/>
            <person name="Jamilloux V."/>
            <person name="Joet T."/>
            <person name="Labadie K."/>
            <person name="Lan T."/>
            <person name="Leclercq J."/>
            <person name="Lepelley M."/>
            <person name="Leroy T."/>
            <person name="Li L.T."/>
            <person name="Librado P."/>
            <person name="Lopez L."/>
            <person name="Munoz A."/>
            <person name="Noel B."/>
            <person name="Pallavicini A."/>
            <person name="Perrotta G."/>
            <person name="Poncet V."/>
            <person name="Pot D."/>
            <person name="Priyono X."/>
            <person name="Rigoreau M."/>
            <person name="Rouard M."/>
            <person name="Rozas J."/>
            <person name="Tranchant-Dubreuil C."/>
            <person name="VanBuren R."/>
            <person name="Zhang Q."/>
            <person name="Andrade A.C."/>
            <person name="Argout X."/>
            <person name="Bertrand B."/>
            <person name="de Kochko A."/>
            <person name="Graziosi G."/>
            <person name="Henry R.J."/>
            <person name="Jayarama X."/>
            <person name="Ming R."/>
            <person name="Nagai C."/>
            <person name="Rounsley S."/>
            <person name="Sankoff D."/>
            <person name="Giuliano G."/>
            <person name="Albert V.A."/>
            <person name="Wincker P."/>
            <person name="Lashermes P."/>
        </authorList>
    </citation>
    <scope>NUCLEOTIDE SEQUENCE [LARGE SCALE GENOMIC DNA]</scope>
    <source>
        <strain evidence="4">cv. DH200-94</strain>
    </source>
</reference>
<feature type="domain" description="Agenet" evidence="2">
    <location>
        <begin position="1784"/>
        <end position="1842"/>
    </location>
</feature>
<dbReference type="Pfam" id="PF05641">
    <property type="entry name" value="Agenet"/>
    <property type="match status" value="1"/>
</dbReference>
<feature type="region of interest" description="Disordered" evidence="1">
    <location>
        <begin position="1618"/>
        <end position="1671"/>
    </location>
</feature>
<sequence>MDNEDNVYQGQGFQLVGEENSKVSPVLRPYALPKFDFDEGHLRFDSLVENEVFLGIPSQEDNQWIEDFSRGSSGIEFSSSAADSCPIPRHNNVWSEATSSESVEMLLKSVGQEEMIPGESTIKKSDAGDEFPSIPNQMDDKIDKIEDSNLELPPAEVVGKFSELSENPGVEDACGKSTSPVKEVHFLAHASSGATSEKSSIVVTDENLSIDMKSLDENQREICTSVNESLNEKMQQDPSISEVEVQHAECLAKDVPVSVEKLSNQSMASDVHLESATGSTDNRSEDCSIKDNVSVMDDQKFSEISAETCVTGLRCPHQVDSNVEAVEKCAAEVTASDLDEPSRLPPVGNSDLLTDEGCNEEVCSLQPAQADSFSEGMEIRLQFESRSMLVEKSLVTCQSSDGIVDECPVGARDTKTNVISSEKVCDVQISHENSNLVNKNDDHIGSTSHTDIGSSVIEMETPMVSEMQFESSKHSEQVVKHADDVTVLEQTSTTVGEDCGVISVDTKHGNDAAGVHNEDSSDAAYVVPPRQAGSADFSGEVLSSMQVDVHDYVQVVSIQEKGGEEMTSDSGKMDHDSVESFDDGKVVGSSPLAETGENVETASRTEIDASVTKEKDSKCEVEGADQISPDTVVGVPLLSVAATTKVADQSMEQKSDQFEGKRGMQMEAPIDAGRSLLGEPVEEATQQHPDAVAKAVRTEDLVAEAASDEANASASLILAETSAAASNVEQVVAERASVELLVHCQPNAKEGEGGDVVENLNPDEPQKEKKRVAASSEVQGGSISPAIEKPDDTSDGIGVPELSECEMNKQAGVTGGMTKNFPPSDCKERNDGDTSSSDVALQVNVASKDEGSFAFDVSPLERLPEGGTSKGWQSDPHIQAHKRSTVVDKFPSTSGGSQVDPIVVQEISHGSQQTPDKGAPPQAAKGTSERKTRRSSAKSGKENARKGNPLKETAPLKHSERGDRLSAPIGSAGSCQLKQLEVTSVERSGAKQGVVLPVSVSSLPDLNTSAQVSLFFQQPFTDLQQVQLRAQIFVYGSLIQGVAPDEACMVSAFGMCEGGRSFWEPAWRACLERLHGPKLHPGSSETPVQSRSGPKTAEQGNIQGLSQSKVLSTPAARVSSKSGPSPVVNPMIPLSSPLWNIPTPSCDALATNNMVRGPVLDYQVLSPLHAYQTPPMRNFAGNTTSWASQPPFPGSWVSSAQSSAVDVSARFPPIPLTETVKLTPIKESSVSVSSTTKLASPDPTAHDLKKVSGSHGPHSSDPKSRKRKKTSATEDIGQKSVPVTQTGSAVPAFNNDASRKVHAVEDLGQGVMVPRHHTELVPAPAGTNISTSVANTTPSNFVLKSSSDKPLTTVLSVSTIDHPKGGESLPEKRPLKPEDIAKVEEAKLQAEEASAHAAIAVSHCQNIWCQLEKHNNCGLTADVEAKITSAAVAIAAAASIAKAAAAAAKIASNVALQAKLMADEALISSGTQHPTQVNLQSVPGFVNNVGNATPASILKVGDGNNGSSSIIFAAREAARKKIEAASAASRHAENLDAIVKAAELAAEAVSQAGKVVAMGDPLPISKLVEAGPENYWKGTKLPSGQGAKSNMVGNKSSINSVEEAADVVLDHSVKEVHTRNNGVSPFPKETSKENHNKGGEGISAIDTRVEKDFRGQKSRRASDSRKATDDVHEAVIGSRSMADENMIVTFNDNGIKESSLVEVFKDNGDFTGAWFSANVLSLKDGKALVCYTDLESDEGSAKLKEWIPLEAEGSKQPRIRLAHPMTSITSEGTRKRRRAAARDYTWSVDDRVDAWIENCWREGVIIEKNKKDETTLSVHFPAQGKTSVVRAWHLRPTLVWKDGEWIEWANFKESLQGDTPQEKRIKLGSPPVEGKGKSKISKNVDYAESGKPEDSRLLPLSASDKVFNVGSTRNENKPETLRTVRSGLQKEGSKVIFGVPKPGKKRKFMEVSKHYVSDRSIKSNASNDSEKFTKYLMPQGPGPRGWKSSSKIDSKEKQTAEFNKHRGLKSGKPPGLSARTLPQRENSVVSLAASKDASLTDDLAKNSTSNDENDSGQQNLIDFVSSSNVEETAEEPISSSSQVPPPEFPRRAATLGTKSERLKKGKPPPAGGKSAKVELKDKPIPEAVEPRRSNRRIQPTSRLLEGLQSSLIVSKIPSVSHDKSQRSHNRAVSKRE</sequence>
<dbReference type="OrthoDB" id="433924at2759"/>
<dbReference type="GO" id="GO:1990841">
    <property type="term" value="F:promoter-specific chromatin binding"/>
    <property type="evidence" value="ECO:0007669"/>
    <property type="project" value="EnsemblPlants"/>
</dbReference>
<dbReference type="PANTHER" id="PTHR48429:SF1">
    <property type="entry name" value="AGENET DOMAIN-CONTAINING PROTEIN"/>
    <property type="match status" value="1"/>
</dbReference>
<dbReference type="PANTHER" id="PTHR48429">
    <property type="entry name" value="AGENET DOMAIN-CONTAINING PROTEIN"/>
    <property type="match status" value="1"/>
</dbReference>
<dbReference type="STRING" id="49390.A0A068UQT6"/>
<dbReference type="InterPro" id="IPR014002">
    <property type="entry name" value="Agenet_dom_plant"/>
</dbReference>
<dbReference type="InterPro" id="IPR055274">
    <property type="entry name" value="SWO1"/>
</dbReference>
<feature type="region of interest" description="Disordered" evidence="1">
    <location>
        <begin position="1953"/>
        <end position="2142"/>
    </location>
</feature>
<dbReference type="OMA" id="YWKSDQV"/>
<feature type="compositionally biased region" description="Basic and acidic residues" evidence="1">
    <location>
        <begin position="954"/>
        <end position="964"/>
    </location>
</feature>
<feature type="compositionally biased region" description="Basic and acidic residues" evidence="1">
    <location>
        <begin position="1629"/>
        <end position="1638"/>
    </location>
</feature>
<feature type="compositionally biased region" description="Basic and acidic residues" evidence="1">
    <location>
        <begin position="1990"/>
        <end position="2004"/>
    </location>
</feature>
<dbReference type="Gramene" id="CDP09978">
    <property type="protein sequence ID" value="CDP09978"/>
    <property type="gene ID" value="GSCOC_T00030500001"/>
</dbReference>
<feature type="region of interest" description="Disordered" evidence="1">
    <location>
        <begin position="1227"/>
        <end position="1279"/>
    </location>
</feature>
<accession>A0A068UQT6</accession>
<feature type="compositionally biased region" description="Basic and acidic residues" evidence="1">
    <location>
        <begin position="1647"/>
        <end position="1671"/>
    </location>
</feature>
<evidence type="ECO:0000313" key="3">
    <source>
        <dbReference type="EMBL" id="CDP09978.1"/>
    </source>
</evidence>
<dbReference type="SMART" id="SM00743">
    <property type="entry name" value="Agenet"/>
    <property type="match status" value="2"/>
</dbReference>
<gene>
    <name evidence="3" type="ORF">GSCOC_T00030500001</name>
</gene>
<feature type="compositionally biased region" description="Basic residues" evidence="1">
    <location>
        <begin position="2166"/>
        <end position="2176"/>
    </location>
</feature>
<dbReference type="GO" id="GO:2000280">
    <property type="term" value="P:regulation of root development"/>
    <property type="evidence" value="ECO:0007669"/>
    <property type="project" value="EnsemblPlants"/>
</dbReference>
<dbReference type="InParanoid" id="A0A068UQT6"/>
<name>A0A068UQT6_COFCA</name>
<dbReference type="PhylomeDB" id="A0A068UQT6"/>
<evidence type="ECO:0000256" key="1">
    <source>
        <dbReference type="SAM" id="MobiDB-lite"/>
    </source>
</evidence>
<feature type="region of interest" description="Disordered" evidence="1">
    <location>
        <begin position="1078"/>
        <end position="1108"/>
    </location>
</feature>
<feature type="region of interest" description="Disordered" evidence="1">
    <location>
        <begin position="2155"/>
        <end position="2176"/>
    </location>
</feature>
<feature type="compositionally biased region" description="Polar residues" evidence="1">
    <location>
        <begin position="1083"/>
        <end position="1108"/>
    </location>
</feature>
<organism evidence="3 4">
    <name type="scientific">Coffea canephora</name>
    <name type="common">Robusta coffee</name>
    <dbReference type="NCBI Taxonomy" id="49390"/>
    <lineage>
        <taxon>Eukaryota</taxon>
        <taxon>Viridiplantae</taxon>
        <taxon>Streptophyta</taxon>
        <taxon>Embryophyta</taxon>
        <taxon>Tracheophyta</taxon>
        <taxon>Spermatophyta</taxon>
        <taxon>Magnoliopsida</taxon>
        <taxon>eudicotyledons</taxon>
        <taxon>Gunneridae</taxon>
        <taxon>Pentapetalae</taxon>
        <taxon>asterids</taxon>
        <taxon>lamiids</taxon>
        <taxon>Gentianales</taxon>
        <taxon>Rubiaceae</taxon>
        <taxon>Ixoroideae</taxon>
        <taxon>Gardenieae complex</taxon>
        <taxon>Bertiereae - Coffeeae clade</taxon>
        <taxon>Coffeeae</taxon>
        <taxon>Coffea</taxon>
    </lineage>
</organism>
<evidence type="ECO:0000259" key="2">
    <source>
        <dbReference type="SMART" id="SM00743"/>
    </source>
</evidence>
<dbReference type="GO" id="GO:0009934">
    <property type="term" value="P:regulation of meristem structural organization"/>
    <property type="evidence" value="ECO:0007669"/>
    <property type="project" value="EnsemblPlants"/>
</dbReference>
<dbReference type="FunCoup" id="A0A068UQT6">
    <property type="interactions" value="1509"/>
</dbReference>
<feature type="region of interest" description="Disordered" evidence="1">
    <location>
        <begin position="266"/>
        <end position="285"/>
    </location>
</feature>
<dbReference type="EMBL" id="HG739125">
    <property type="protein sequence ID" value="CDP09978.1"/>
    <property type="molecule type" value="Genomic_DNA"/>
</dbReference>
<feature type="domain" description="Agenet" evidence="2">
    <location>
        <begin position="1693"/>
        <end position="1765"/>
    </location>
</feature>
<feature type="region of interest" description="Disordered" evidence="1">
    <location>
        <begin position="813"/>
        <end position="970"/>
    </location>
</feature>
<proteinExistence type="predicted"/>
<dbReference type="Proteomes" id="UP000295252">
    <property type="component" value="Chromosome X"/>
</dbReference>
<evidence type="ECO:0000313" key="4">
    <source>
        <dbReference type="Proteomes" id="UP000295252"/>
    </source>
</evidence>
<feature type="compositionally biased region" description="Basic and acidic residues" evidence="1">
    <location>
        <begin position="2115"/>
        <end position="2132"/>
    </location>
</feature>
<dbReference type="InterPro" id="IPR008395">
    <property type="entry name" value="Agenet-like_dom"/>
</dbReference>
<feature type="compositionally biased region" description="Basic and acidic residues" evidence="1">
    <location>
        <begin position="571"/>
        <end position="585"/>
    </location>
</feature>
<feature type="region of interest" description="Disordered" evidence="1">
    <location>
        <begin position="562"/>
        <end position="603"/>
    </location>
</feature>
<dbReference type="GO" id="GO:0010468">
    <property type="term" value="P:regulation of gene expression"/>
    <property type="evidence" value="ECO:0007669"/>
    <property type="project" value="EnsemblPlants"/>
</dbReference>
<dbReference type="GO" id="GO:0009651">
    <property type="term" value="P:response to salt stress"/>
    <property type="evidence" value="ECO:0007669"/>
    <property type="project" value="EnsemblPlants"/>
</dbReference>
<protein>
    <recommendedName>
        <fullName evidence="2">Agenet domain-containing protein</fullName>
    </recommendedName>
</protein>
<feature type="compositionally biased region" description="Polar residues" evidence="1">
    <location>
        <begin position="2045"/>
        <end position="2070"/>
    </location>
</feature>
<keyword evidence="4" id="KW-1185">Reference proteome</keyword>
<feature type="region of interest" description="Disordered" evidence="1">
    <location>
        <begin position="1860"/>
        <end position="1880"/>
    </location>
</feature>